<dbReference type="InterPro" id="IPR004839">
    <property type="entry name" value="Aminotransferase_I/II_large"/>
</dbReference>
<evidence type="ECO:0000256" key="5">
    <source>
        <dbReference type="ARBA" id="ARBA00023015"/>
    </source>
</evidence>
<dbReference type="PRINTS" id="PR00035">
    <property type="entry name" value="HTHGNTR"/>
</dbReference>
<feature type="domain" description="HTH gntR-type" evidence="8">
    <location>
        <begin position="11"/>
        <end position="79"/>
    </location>
</feature>
<evidence type="ECO:0000256" key="6">
    <source>
        <dbReference type="ARBA" id="ARBA00023125"/>
    </source>
</evidence>
<keyword evidence="6" id="KW-0238">DNA-binding</keyword>
<dbReference type="PANTHER" id="PTHR46577">
    <property type="entry name" value="HTH-TYPE TRANSCRIPTIONAL REGULATORY PROTEIN GABR"/>
    <property type="match status" value="1"/>
</dbReference>
<evidence type="ECO:0000259" key="8">
    <source>
        <dbReference type="PROSITE" id="PS50949"/>
    </source>
</evidence>
<evidence type="ECO:0000313" key="10">
    <source>
        <dbReference type="Proteomes" id="UP001596022"/>
    </source>
</evidence>
<keyword evidence="4" id="KW-0663">Pyridoxal phosphate</keyword>
<evidence type="ECO:0000256" key="2">
    <source>
        <dbReference type="ARBA" id="ARBA00005384"/>
    </source>
</evidence>
<dbReference type="Gene3D" id="3.40.640.10">
    <property type="entry name" value="Type I PLP-dependent aspartate aminotransferase-like (Major domain)"/>
    <property type="match status" value="1"/>
</dbReference>
<dbReference type="PANTHER" id="PTHR46577:SF1">
    <property type="entry name" value="HTH-TYPE TRANSCRIPTIONAL REGULATORY PROTEIN GABR"/>
    <property type="match status" value="1"/>
</dbReference>
<dbReference type="SMART" id="SM00345">
    <property type="entry name" value="HTH_GNTR"/>
    <property type="match status" value="1"/>
</dbReference>
<dbReference type="Pfam" id="PF00392">
    <property type="entry name" value="GntR"/>
    <property type="match status" value="1"/>
</dbReference>
<dbReference type="Pfam" id="PF00155">
    <property type="entry name" value="Aminotran_1_2"/>
    <property type="match status" value="1"/>
</dbReference>
<comment type="cofactor">
    <cofactor evidence="1">
        <name>pyridoxal 5'-phosphate</name>
        <dbReference type="ChEBI" id="CHEBI:597326"/>
    </cofactor>
</comment>
<keyword evidence="3 9" id="KW-0032">Aminotransferase</keyword>
<keyword evidence="7" id="KW-0804">Transcription</keyword>
<dbReference type="Proteomes" id="UP001596022">
    <property type="component" value="Unassembled WGS sequence"/>
</dbReference>
<name>A0ABV9GME6_9BACL</name>
<evidence type="ECO:0000256" key="3">
    <source>
        <dbReference type="ARBA" id="ARBA00022576"/>
    </source>
</evidence>
<keyword evidence="5" id="KW-0805">Transcription regulation</keyword>
<dbReference type="CDD" id="cd07377">
    <property type="entry name" value="WHTH_GntR"/>
    <property type="match status" value="1"/>
</dbReference>
<comment type="similarity">
    <text evidence="2">In the C-terminal section; belongs to the class-I pyridoxal-phosphate-dependent aminotransferase family.</text>
</comment>
<dbReference type="InterPro" id="IPR036390">
    <property type="entry name" value="WH_DNA-bd_sf"/>
</dbReference>
<dbReference type="InterPro" id="IPR036388">
    <property type="entry name" value="WH-like_DNA-bd_sf"/>
</dbReference>
<protein>
    <submittedName>
        <fullName evidence="9">PLP-dependent aminotransferase family protein</fullName>
    </submittedName>
</protein>
<reference evidence="10" key="1">
    <citation type="journal article" date="2019" name="Int. J. Syst. Evol. Microbiol.">
        <title>The Global Catalogue of Microorganisms (GCM) 10K type strain sequencing project: providing services to taxonomists for standard genome sequencing and annotation.</title>
        <authorList>
            <consortium name="The Broad Institute Genomics Platform"/>
            <consortium name="The Broad Institute Genome Sequencing Center for Infectious Disease"/>
            <person name="Wu L."/>
            <person name="Ma J."/>
        </authorList>
    </citation>
    <scope>NUCLEOTIDE SEQUENCE [LARGE SCALE GENOMIC DNA]</scope>
    <source>
        <strain evidence="10">CGMCC 1.16306</strain>
    </source>
</reference>
<dbReference type="RefSeq" id="WP_376845816.1">
    <property type="nucleotide sequence ID" value="NZ_JBHSFW010000003.1"/>
</dbReference>
<keyword evidence="10" id="KW-1185">Reference proteome</keyword>
<proteinExistence type="inferred from homology"/>
<dbReference type="InterPro" id="IPR015422">
    <property type="entry name" value="PyrdxlP-dep_Trfase_small"/>
</dbReference>
<dbReference type="SUPFAM" id="SSF46785">
    <property type="entry name" value="Winged helix' DNA-binding domain"/>
    <property type="match status" value="1"/>
</dbReference>
<dbReference type="SUPFAM" id="SSF53383">
    <property type="entry name" value="PLP-dependent transferases"/>
    <property type="match status" value="1"/>
</dbReference>
<dbReference type="InterPro" id="IPR015421">
    <property type="entry name" value="PyrdxlP-dep_Trfase_major"/>
</dbReference>
<sequence length="483" mass="55091">MFNDFKLTKERPVYLQIKDYLKHMITKGALQANQKLPSTREVSTMLGVSRTTVVTAYADLEEEGLVYTMKGKGHFVTETNRAVAAPWRTNWTERLSSMTLAADALDHMKHGVRMKRGMIAFTSIAPDEHLFDLKNFKRAFLERLTMEGEIILNYGYAKGYKPLIDYLMKYMENKGVDLTDKDMLITNGFTEAFDIACSALKKENGRVISENPTHNTALKILKLHGFEVTGIELEQDGIDLQMLDQALTEKAYDFAYLIPSYHNPTGIVMSAEKRIQTLKRFADHQIPIIEDGFNEELRFSGAHVAPLIACNGTGNSVIYLGSFSKILFPGLRIGWILADKTLINYLESVKRSRTIHTSTLDQAILFQYLHDGYFEKYMKKARAIYKKKYELAVHYCQKYIPFAEMTGDGGLHLFLKFPKRIDTHTVLEACYERGVVFTPGTRFFTNHDGRHTLRLGFSRVSDEDIAKGVQIIGDVVHHMMKEC</sequence>
<organism evidence="9 10">
    <name type="scientific">Camelliibacillus cellulosilyticus</name>
    <dbReference type="NCBI Taxonomy" id="2174486"/>
    <lineage>
        <taxon>Bacteria</taxon>
        <taxon>Bacillati</taxon>
        <taxon>Bacillota</taxon>
        <taxon>Bacilli</taxon>
        <taxon>Bacillales</taxon>
        <taxon>Sporolactobacillaceae</taxon>
        <taxon>Camelliibacillus</taxon>
    </lineage>
</organism>
<dbReference type="GO" id="GO:0008483">
    <property type="term" value="F:transaminase activity"/>
    <property type="evidence" value="ECO:0007669"/>
    <property type="project" value="UniProtKB-KW"/>
</dbReference>
<gene>
    <name evidence="9" type="ORF">ACFO4N_08335</name>
</gene>
<dbReference type="Gene3D" id="1.10.10.10">
    <property type="entry name" value="Winged helix-like DNA-binding domain superfamily/Winged helix DNA-binding domain"/>
    <property type="match status" value="1"/>
</dbReference>
<evidence type="ECO:0000313" key="9">
    <source>
        <dbReference type="EMBL" id="MFC4618744.1"/>
    </source>
</evidence>
<evidence type="ECO:0000256" key="7">
    <source>
        <dbReference type="ARBA" id="ARBA00023163"/>
    </source>
</evidence>
<dbReference type="CDD" id="cd00609">
    <property type="entry name" value="AAT_like"/>
    <property type="match status" value="1"/>
</dbReference>
<dbReference type="InterPro" id="IPR015424">
    <property type="entry name" value="PyrdxlP-dep_Trfase"/>
</dbReference>
<dbReference type="Gene3D" id="3.90.1150.10">
    <property type="entry name" value="Aspartate Aminotransferase, domain 1"/>
    <property type="match status" value="1"/>
</dbReference>
<keyword evidence="3 9" id="KW-0808">Transferase</keyword>
<evidence type="ECO:0000256" key="4">
    <source>
        <dbReference type="ARBA" id="ARBA00022898"/>
    </source>
</evidence>
<comment type="caution">
    <text evidence="9">The sequence shown here is derived from an EMBL/GenBank/DDBJ whole genome shotgun (WGS) entry which is preliminary data.</text>
</comment>
<dbReference type="EMBL" id="JBHSFW010000003">
    <property type="protein sequence ID" value="MFC4618744.1"/>
    <property type="molecule type" value="Genomic_DNA"/>
</dbReference>
<evidence type="ECO:0000256" key="1">
    <source>
        <dbReference type="ARBA" id="ARBA00001933"/>
    </source>
</evidence>
<dbReference type="InterPro" id="IPR000524">
    <property type="entry name" value="Tscrpt_reg_HTH_GntR"/>
</dbReference>
<accession>A0ABV9GME6</accession>
<dbReference type="PROSITE" id="PS50949">
    <property type="entry name" value="HTH_GNTR"/>
    <property type="match status" value="1"/>
</dbReference>
<dbReference type="InterPro" id="IPR051446">
    <property type="entry name" value="HTH_trans_reg/aminotransferase"/>
</dbReference>